<accession>A0A699WNN6</accession>
<feature type="compositionally biased region" description="Basic and acidic residues" evidence="1">
    <location>
        <begin position="1"/>
        <end position="20"/>
    </location>
</feature>
<evidence type="ECO:0000256" key="1">
    <source>
        <dbReference type="SAM" id="MobiDB-lite"/>
    </source>
</evidence>
<comment type="caution">
    <text evidence="2">The sequence shown here is derived from an EMBL/GenBank/DDBJ whole genome shotgun (WGS) entry which is preliminary data.</text>
</comment>
<feature type="compositionally biased region" description="Polar residues" evidence="1">
    <location>
        <begin position="21"/>
        <end position="32"/>
    </location>
</feature>
<organism evidence="2">
    <name type="scientific">Tanacetum cinerariifolium</name>
    <name type="common">Dalmatian daisy</name>
    <name type="synonym">Chrysanthemum cinerariifolium</name>
    <dbReference type="NCBI Taxonomy" id="118510"/>
    <lineage>
        <taxon>Eukaryota</taxon>
        <taxon>Viridiplantae</taxon>
        <taxon>Streptophyta</taxon>
        <taxon>Embryophyta</taxon>
        <taxon>Tracheophyta</taxon>
        <taxon>Spermatophyta</taxon>
        <taxon>Magnoliopsida</taxon>
        <taxon>eudicotyledons</taxon>
        <taxon>Gunneridae</taxon>
        <taxon>Pentapetalae</taxon>
        <taxon>asterids</taxon>
        <taxon>campanulids</taxon>
        <taxon>Asterales</taxon>
        <taxon>Asteraceae</taxon>
        <taxon>Asteroideae</taxon>
        <taxon>Anthemideae</taxon>
        <taxon>Anthemidinae</taxon>
        <taxon>Tanacetum</taxon>
    </lineage>
</organism>
<proteinExistence type="predicted"/>
<sequence>NKEGDAAFDEKEHDAEKHESAVNSSPRSSALSGEQDDMTKKRNKGKSPIEYFT</sequence>
<feature type="non-terminal residue" evidence="2">
    <location>
        <position position="53"/>
    </location>
</feature>
<dbReference type="AlphaFoldDB" id="A0A699WNN6"/>
<feature type="non-terminal residue" evidence="2">
    <location>
        <position position="1"/>
    </location>
</feature>
<protein>
    <submittedName>
        <fullName evidence="2">Uncharacterized protein</fullName>
    </submittedName>
</protein>
<reference evidence="2" key="1">
    <citation type="journal article" date="2019" name="Sci. Rep.">
        <title>Draft genome of Tanacetum cinerariifolium, the natural source of mosquito coil.</title>
        <authorList>
            <person name="Yamashiro T."/>
            <person name="Shiraishi A."/>
            <person name="Satake H."/>
            <person name="Nakayama K."/>
        </authorList>
    </citation>
    <scope>NUCLEOTIDE SEQUENCE</scope>
</reference>
<feature type="region of interest" description="Disordered" evidence="1">
    <location>
        <begin position="1"/>
        <end position="53"/>
    </location>
</feature>
<name>A0A699WNN6_TANCI</name>
<evidence type="ECO:0000313" key="2">
    <source>
        <dbReference type="EMBL" id="GFD46391.1"/>
    </source>
</evidence>
<dbReference type="EMBL" id="BKCJ011672954">
    <property type="protein sequence ID" value="GFD46391.1"/>
    <property type="molecule type" value="Genomic_DNA"/>
</dbReference>
<gene>
    <name evidence="2" type="ORF">Tci_918360</name>
</gene>